<dbReference type="Proteomes" id="UP000005808">
    <property type="component" value="Unassembled WGS sequence"/>
</dbReference>
<keyword evidence="1" id="KW-0472">Membrane</keyword>
<dbReference type="AlphaFoldDB" id="H1RYP5"/>
<proteinExistence type="predicted"/>
<dbReference type="RefSeq" id="WP_006156252.1">
    <property type="nucleotide sequence ID" value="NZ_AHJE01000003.1"/>
</dbReference>
<name>H1RYP5_9BURK</name>
<comment type="caution">
    <text evidence="2">The sequence shown here is derived from an EMBL/GenBank/DDBJ whole genome shotgun (WGS) entry which is preliminary data.</text>
</comment>
<keyword evidence="1" id="KW-1133">Transmembrane helix</keyword>
<keyword evidence="1 2" id="KW-0812">Transmembrane</keyword>
<accession>H1RYP5</accession>
<feature type="transmembrane region" description="Helical" evidence="1">
    <location>
        <begin position="42"/>
        <end position="62"/>
    </location>
</feature>
<dbReference type="PATRIC" id="fig|1127483.3.peg.401"/>
<feature type="transmembrane region" description="Helical" evidence="1">
    <location>
        <begin position="15"/>
        <end position="35"/>
    </location>
</feature>
<protein>
    <submittedName>
        <fullName evidence="2">Transmembrane protein</fullName>
    </submittedName>
</protein>
<evidence type="ECO:0000313" key="2">
    <source>
        <dbReference type="EMBL" id="EHP44736.1"/>
    </source>
</evidence>
<evidence type="ECO:0000313" key="3">
    <source>
        <dbReference type="Proteomes" id="UP000005808"/>
    </source>
</evidence>
<organism evidence="2 3">
    <name type="scientific">Cupriavidus basilensis OR16</name>
    <dbReference type="NCBI Taxonomy" id="1127483"/>
    <lineage>
        <taxon>Bacteria</taxon>
        <taxon>Pseudomonadati</taxon>
        <taxon>Pseudomonadota</taxon>
        <taxon>Betaproteobacteria</taxon>
        <taxon>Burkholderiales</taxon>
        <taxon>Burkholderiaceae</taxon>
        <taxon>Cupriavidus</taxon>
    </lineage>
</organism>
<feature type="transmembrane region" description="Helical" evidence="1">
    <location>
        <begin position="143"/>
        <end position="164"/>
    </location>
</feature>
<feature type="transmembrane region" description="Helical" evidence="1">
    <location>
        <begin position="118"/>
        <end position="137"/>
    </location>
</feature>
<evidence type="ECO:0000256" key="1">
    <source>
        <dbReference type="SAM" id="Phobius"/>
    </source>
</evidence>
<dbReference type="EMBL" id="AHJE01000003">
    <property type="protein sequence ID" value="EHP44736.1"/>
    <property type="molecule type" value="Genomic_DNA"/>
</dbReference>
<sequence length="200" mass="21593">MYEYALHRVAQQPGAQVAGLLMGAAPFVLLALSFSWRSGWRLPLLILLGLACAGLWLLRAPLSLHFGWTYYLQHMGANTALGLMFGRSLRRGQLPLCTQFAAIVRGPLSPALKRYTRVITLAWTLFFAVMATVSTALFALAPIAAWSTFANLCSPLLVALMFVVEAGCRRFALPGLAHAGVGEAIQGYRAAMAARAGLSR</sequence>
<reference evidence="2 3" key="1">
    <citation type="journal article" date="2012" name="J. Bacteriol.">
        <title>De Novo Genome Project of Cupriavidus basilensis OR16.</title>
        <authorList>
            <person name="Cserhati M."/>
            <person name="Kriszt B."/>
            <person name="Szoboszlay S."/>
            <person name="Toth A."/>
            <person name="Szabo I."/>
            <person name="Tancsics A."/>
            <person name="Nagy I."/>
            <person name="Horvath B."/>
            <person name="Nagy I."/>
            <person name="Kukolya J."/>
        </authorList>
    </citation>
    <scope>NUCLEOTIDE SEQUENCE [LARGE SCALE GENOMIC DNA]</scope>
    <source>
        <strain evidence="2 3">OR16</strain>
    </source>
</reference>
<gene>
    <name evidence="2" type="ORF">OR16_01945</name>
</gene>